<evidence type="ECO:0000313" key="3">
    <source>
        <dbReference type="Proteomes" id="UP000078148"/>
    </source>
</evidence>
<dbReference type="OrthoDB" id="2875619at2"/>
<evidence type="ECO:0000259" key="1">
    <source>
        <dbReference type="Pfam" id="PF07791"/>
    </source>
</evidence>
<evidence type="ECO:0000313" key="2">
    <source>
        <dbReference type="EMBL" id="ANF97014.1"/>
    </source>
</evidence>
<organism evidence="2 3">
    <name type="scientific">Paenibacillus bovis</name>
    <dbReference type="NCBI Taxonomy" id="1616788"/>
    <lineage>
        <taxon>Bacteria</taxon>
        <taxon>Bacillati</taxon>
        <taxon>Bacillota</taxon>
        <taxon>Bacilli</taxon>
        <taxon>Bacillales</taxon>
        <taxon>Paenibacillaceae</taxon>
        <taxon>Paenibacillus</taxon>
    </lineage>
</organism>
<keyword evidence="3" id="KW-1185">Reference proteome</keyword>
<gene>
    <name evidence="2" type="ORF">AR543_14040</name>
</gene>
<protein>
    <recommendedName>
        <fullName evidence="1">Immunity MXAN-0049 protein domain-containing protein</fullName>
    </recommendedName>
</protein>
<dbReference type="EMBL" id="CP013023">
    <property type="protein sequence ID" value="ANF97014.1"/>
    <property type="molecule type" value="Genomic_DNA"/>
</dbReference>
<reference evidence="2 3" key="2">
    <citation type="journal article" date="2016" name="Int. J. Syst. Evol. Microbiol.">
        <title>Paenibacillus bovis sp. nov., isolated from raw yak (Bos grunniens) milk.</title>
        <authorList>
            <person name="Gao C."/>
            <person name="Han J."/>
            <person name="Liu Z."/>
            <person name="Xu X."/>
            <person name="Hang F."/>
            <person name="Wu Z."/>
        </authorList>
    </citation>
    <scope>NUCLEOTIDE SEQUENCE [LARGE SCALE GENOMIC DNA]</scope>
    <source>
        <strain evidence="2 3">BD3526</strain>
    </source>
</reference>
<reference evidence="3" key="1">
    <citation type="submission" date="2015-10" db="EMBL/GenBank/DDBJ databases">
        <title>Genome of Paenibacillus bovis sp. nov.</title>
        <authorList>
            <person name="Wu Z."/>
            <person name="Gao C."/>
            <person name="Liu Z."/>
            <person name="Zheng H."/>
        </authorList>
    </citation>
    <scope>NUCLEOTIDE SEQUENCE [LARGE SCALE GENOMIC DNA]</scope>
    <source>
        <strain evidence="3">BD3526</strain>
    </source>
</reference>
<dbReference type="RefSeq" id="WP_060535126.1">
    <property type="nucleotide sequence ID" value="NZ_CP013023.1"/>
</dbReference>
<dbReference type="AlphaFoldDB" id="A0A172ZH98"/>
<accession>A0A172ZH98</accession>
<name>A0A172ZH98_9BACL</name>
<dbReference type="KEGG" id="pbv:AR543_14040"/>
<dbReference type="Pfam" id="PF07791">
    <property type="entry name" value="Imm11"/>
    <property type="match status" value="1"/>
</dbReference>
<dbReference type="Proteomes" id="UP000078148">
    <property type="component" value="Chromosome"/>
</dbReference>
<feature type="domain" description="Immunity MXAN-0049 protein" evidence="1">
    <location>
        <begin position="91"/>
        <end position="177"/>
    </location>
</feature>
<dbReference type="InterPro" id="IPR012433">
    <property type="entry name" value="Imm11"/>
</dbReference>
<sequence>MKIWKLEHHKDSIQLMAADNDKYLQYEFYNFRGQAMPIEWTQYPLKTYRKTYKYHNFAIYLPYIPVVNDKTKEIIESLIKDLVEFLPAQHEKHLFYLVNVINVFDCIDHTHSVPSIIDDGVVQKYEKLYFDEKLLTNTDKRHIFKLPGQEAKGVYVSDEFRSLILENKLKGINFLEVWKSEINIEEIKSQESETQSKFNSYVEEINSQPGIWLNWNEAIKLLSQDNGIISRDWKIKKDQRGELIIGRLKDDLNYEFFSPIYIPPILLDLNWKEVEK</sequence>
<proteinExistence type="predicted"/>